<dbReference type="PANTHER" id="PTHR19857:SF21">
    <property type="entry name" value="ANAPHASE-PROMOTING COMPLEX SUBUNIT 4 WD40 DOMAIN-CONTAINING PROTEIN"/>
    <property type="match status" value="1"/>
</dbReference>
<dbReference type="InterPro" id="IPR036322">
    <property type="entry name" value="WD40_repeat_dom_sf"/>
</dbReference>
<evidence type="ECO:0000256" key="1">
    <source>
        <dbReference type="ARBA" id="ARBA00022574"/>
    </source>
</evidence>
<dbReference type="RefSeq" id="XP_009526796.1">
    <property type="nucleotide sequence ID" value="XM_009528501.1"/>
</dbReference>
<gene>
    <name evidence="4" type="ORF">PHYSODRAFT_314954</name>
</gene>
<evidence type="ECO:0008006" key="6">
    <source>
        <dbReference type="Google" id="ProtNLM"/>
    </source>
</evidence>
<keyword evidence="2" id="KW-0677">Repeat</keyword>
<dbReference type="AlphaFoldDB" id="G4ZJ74"/>
<evidence type="ECO:0000313" key="4">
    <source>
        <dbReference type="EMBL" id="EGZ17738.1"/>
    </source>
</evidence>
<evidence type="ECO:0000313" key="5">
    <source>
        <dbReference type="Proteomes" id="UP000002640"/>
    </source>
</evidence>
<feature type="region of interest" description="Disordered" evidence="3">
    <location>
        <begin position="22"/>
        <end position="42"/>
    </location>
</feature>
<protein>
    <recommendedName>
        <fullName evidence="6">Anaphase-promoting complex subunit 4 WD40 domain-containing protein</fullName>
    </recommendedName>
</protein>
<dbReference type="PANTHER" id="PTHR19857">
    <property type="entry name" value="MITOCHONDRIAL DIVISION PROTEIN 1-RELATED"/>
    <property type="match status" value="1"/>
</dbReference>
<dbReference type="InParanoid" id="G4ZJ74"/>
<evidence type="ECO:0000256" key="3">
    <source>
        <dbReference type="SAM" id="MobiDB-lite"/>
    </source>
</evidence>
<reference evidence="4 5" key="1">
    <citation type="journal article" date="2006" name="Science">
        <title>Phytophthora genome sequences uncover evolutionary origins and mechanisms of pathogenesis.</title>
        <authorList>
            <person name="Tyler B.M."/>
            <person name="Tripathy S."/>
            <person name="Zhang X."/>
            <person name="Dehal P."/>
            <person name="Jiang R.H."/>
            <person name="Aerts A."/>
            <person name="Arredondo F.D."/>
            <person name="Baxter L."/>
            <person name="Bensasson D."/>
            <person name="Beynon J.L."/>
            <person name="Chapman J."/>
            <person name="Damasceno C.M."/>
            <person name="Dorrance A.E."/>
            <person name="Dou D."/>
            <person name="Dickerman A.W."/>
            <person name="Dubchak I.L."/>
            <person name="Garbelotto M."/>
            <person name="Gijzen M."/>
            <person name="Gordon S.G."/>
            <person name="Govers F."/>
            <person name="Grunwald N.J."/>
            <person name="Huang W."/>
            <person name="Ivors K.L."/>
            <person name="Jones R.W."/>
            <person name="Kamoun S."/>
            <person name="Krampis K."/>
            <person name="Lamour K.H."/>
            <person name="Lee M.K."/>
            <person name="McDonald W.H."/>
            <person name="Medina M."/>
            <person name="Meijer H.J."/>
            <person name="Nordberg E.K."/>
            <person name="Maclean D.J."/>
            <person name="Ospina-Giraldo M.D."/>
            <person name="Morris P.F."/>
            <person name="Phuntumart V."/>
            <person name="Putnam N.H."/>
            <person name="Rash S."/>
            <person name="Rose J.K."/>
            <person name="Sakihama Y."/>
            <person name="Salamov A.A."/>
            <person name="Savidor A."/>
            <person name="Scheuring C.F."/>
            <person name="Smith B.M."/>
            <person name="Sobral B.W."/>
            <person name="Terry A."/>
            <person name="Torto-Alalibo T.A."/>
            <person name="Win J."/>
            <person name="Xu Z."/>
            <person name="Zhang H."/>
            <person name="Grigoriev I.V."/>
            <person name="Rokhsar D.S."/>
            <person name="Boore J.L."/>
        </authorList>
    </citation>
    <scope>NUCLEOTIDE SEQUENCE [LARGE SCALE GENOMIC DNA]</scope>
    <source>
        <strain evidence="4 5">P6497</strain>
    </source>
</reference>
<dbReference type="SUPFAM" id="SSF50978">
    <property type="entry name" value="WD40 repeat-like"/>
    <property type="match status" value="1"/>
</dbReference>
<accession>G4ZJ74</accession>
<dbReference type="GeneID" id="20643782"/>
<organism evidence="4 5">
    <name type="scientific">Phytophthora sojae (strain P6497)</name>
    <name type="common">Soybean stem and root rot agent</name>
    <name type="synonym">Phytophthora megasperma f. sp. glycines</name>
    <dbReference type="NCBI Taxonomy" id="1094619"/>
    <lineage>
        <taxon>Eukaryota</taxon>
        <taxon>Sar</taxon>
        <taxon>Stramenopiles</taxon>
        <taxon>Oomycota</taxon>
        <taxon>Peronosporomycetes</taxon>
        <taxon>Peronosporales</taxon>
        <taxon>Peronosporaceae</taxon>
        <taxon>Phytophthora</taxon>
    </lineage>
</organism>
<evidence type="ECO:0000256" key="2">
    <source>
        <dbReference type="ARBA" id="ARBA00022737"/>
    </source>
</evidence>
<dbReference type="KEGG" id="psoj:PHYSODRAFT_314954"/>
<keyword evidence="5" id="KW-1185">Reference proteome</keyword>
<name>G4ZJ74_PHYSP</name>
<proteinExistence type="predicted"/>
<dbReference type="Gene3D" id="2.130.10.10">
    <property type="entry name" value="YVTN repeat-like/Quinoprotein amine dehydrogenase"/>
    <property type="match status" value="1"/>
</dbReference>
<dbReference type="InterPro" id="IPR051179">
    <property type="entry name" value="WD_repeat_multifunction"/>
</dbReference>
<dbReference type="OMA" id="DESIMCT"/>
<keyword evidence="1" id="KW-0853">WD repeat</keyword>
<sequence length="558" mass="62334">MKRLGTQPITAFFPRKQVRRISIESDPEQQQTQAGRSAAARRDAREDLTGILQRRELVGCASTRQLVGGLRGPRRRRKQQLVRWALTHFQRLPVELQLPPHWERQAGAMSTETFYASCLEFDAQGVLLAAGASNGIVALYDFDDVFHRSLNLGQVEQDQGKIRGIHTIFTPFEVKCIRWNPVNEDEISVSFSNRNEIHVFNLRKFPSKPHKVLKSSNHPSSGYNDMLYLPATESKLSNALQIGATKAKPRAGGCSVIAGDIDGAIRMWDTRFPLRPVWSIPTGSQPINALVLSPNKQFIICGNEAGVVMTYDIQHKSVPAFGSKPVPQRKAAFSIMEAIRPFLSSAGIEAVILSNRSGSPGITSMRLVPNAETQVLCQLRNDWVVVIDYLLGSVIKLHTFIRGLKLREKSKAEASPSVLSMASENQYHRDFLPSSLRNSWLSCHRCRGTFLFDESIMCTGIHDTTSLNVIDLQQLRRIKTQPATKREDGKVEVDGVRNSTPGPELPAIERLDRFRIPMSSIMTAVAAHPNQHSVICGGENMRLQIMGVMGQFKYECQE</sequence>
<dbReference type="Proteomes" id="UP000002640">
    <property type="component" value="Unassembled WGS sequence"/>
</dbReference>
<dbReference type="EMBL" id="JH159154">
    <property type="protein sequence ID" value="EGZ17738.1"/>
    <property type="molecule type" value="Genomic_DNA"/>
</dbReference>
<dbReference type="InterPro" id="IPR015943">
    <property type="entry name" value="WD40/YVTN_repeat-like_dom_sf"/>
</dbReference>